<dbReference type="InterPro" id="IPR032675">
    <property type="entry name" value="LRR_dom_sf"/>
</dbReference>
<dbReference type="AlphaFoldDB" id="A0A8X6QJS4"/>
<dbReference type="PANTHER" id="PTHR13318">
    <property type="entry name" value="PARTNER OF PAIRED, ISOFORM B-RELATED"/>
    <property type="match status" value="1"/>
</dbReference>
<name>A0A8X6QJS4_NEPPI</name>
<dbReference type="OrthoDB" id="3219396at2759"/>
<proteinExistence type="predicted"/>
<dbReference type="Pfam" id="PF13516">
    <property type="entry name" value="LRR_6"/>
    <property type="match status" value="1"/>
</dbReference>
<dbReference type="Gene3D" id="3.80.10.10">
    <property type="entry name" value="Ribonuclease Inhibitor"/>
    <property type="match status" value="1"/>
</dbReference>
<gene>
    <name evidence="1" type="primary">AVEN_69596_1</name>
    <name evidence="1" type="ORF">NPIL_701451</name>
</gene>
<dbReference type="GO" id="GO:0031146">
    <property type="term" value="P:SCF-dependent proteasomal ubiquitin-dependent protein catabolic process"/>
    <property type="evidence" value="ECO:0007669"/>
    <property type="project" value="TreeGrafter"/>
</dbReference>
<evidence type="ECO:0000313" key="2">
    <source>
        <dbReference type="Proteomes" id="UP000887013"/>
    </source>
</evidence>
<dbReference type="EMBL" id="BMAW01082361">
    <property type="protein sequence ID" value="GFU28881.1"/>
    <property type="molecule type" value="Genomic_DNA"/>
</dbReference>
<dbReference type="SUPFAM" id="SSF52047">
    <property type="entry name" value="RNI-like"/>
    <property type="match status" value="1"/>
</dbReference>
<sequence length="306" mass="34699">MPKCQVCHRWHFLAKDLTLRKRIMVKKPLQSKAFSSLVQYHFTNVLEEFKLWKSYHESLMPIRKNVWKKLTRRSDNLKKLVLMSCSLKSASLKDLPSNIEHFSIRRSEIYSDVFFGPNPGLCVPHLVCLDVGGVSNVFTSEDMPAINTITSLRALYLEGCFRINNAGIEAIVGILPQLEILDVEGTDISDEGAAIIFDYCTNLRDLYIGHTRVGDIALSSAKKEALPCLETFCVRNNNVSPEGLDKFLSHRMHILTKVIFTNSDEFDFCACLNNEFPVSFKTNGAFLILAGCQCQHYLTNKTYGFN</sequence>
<keyword evidence="2" id="KW-1185">Reference proteome</keyword>
<reference evidence="1" key="1">
    <citation type="submission" date="2020-08" db="EMBL/GenBank/DDBJ databases">
        <title>Multicomponent nature underlies the extraordinary mechanical properties of spider dragline silk.</title>
        <authorList>
            <person name="Kono N."/>
            <person name="Nakamura H."/>
            <person name="Mori M."/>
            <person name="Yoshida Y."/>
            <person name="Ohtoshi R."/>
            <person name="Malay A.D."/>
            <person name="Moran D.A.P."/>
            <person name="Tomita M."/>
            <person name="Numata K."/>
            <person name="Arakawa K."/>
        </authorList>
    </citation>
    <scope>NUCLEOTIDE SEQUENCE</scope>
</reference>
<dbReference type="PANTHER" id="PTHR13318:SF95">
    <property type="entry name" value="F-BOX PROTEIN YLR352W"/>
    <property type="match status" value="1"/>
</dbReference>
<dbReference type="Proteomes" id="UP000887013">
    <property type="component" value="Unassembled WGS sequence"/>
</dbReference>
<protein>
    <submittedName>
        <fullName evidence="1">F-box domain-containing protein</fullName>
    </submittedName>
</protein>
<dbReference type="InterPro" id="IPR001611">
    <property type="entry name" value="Leu-rich_rpt"/>
</dbReference>
<dbReference type="GO" id="GO:0019005">
    <property type="term" value="C:SCF ubiquitin ligase complex"/>
    <property type="evidence" value="ECO:0007669"/>
    <property type="project" value="TreeGrafter"/>
</dbReference>
<comment type="caution">
    <text evidence="1">The sequence shown here is derived from an EMBL/GenBank/DDBJ whole genome shotgun (WGS) entry which is preliminary data.</text>
</comment>
<organism evidence="1 2">
    <name type="scientific">Nephila pilipes</name>
    <name type="common">Giant wood spider</name>
    <name type="synonym">Nephila maculata</name>
    <dbReference type="NCBI Taxonomy" id="299642"/>
    <lineage>
        <taxon>Eukaryota</taxon>
        <taxon>Metazoa</taxon>
        <taxon>Ecdysozoa</taxon>
        <taxon>Arthropoda</taxon>
        <taxon>Chelicerata</taxon>
        <taxon>Arachnida</taxon>
        <taxon>Araneae</taxon>
        <taxon>Araneomorphae</taxon>
        <taxon>Entelegynae</taxon>
        <taxon>Araneoidea</taxon>
        <taxon>Nephilidae</taxon>
        <taxon>Nephila</taxon>
    </lineage>
</organism>
<accession>A0A8X6QJS4</accession>
<evidence type="ECO:0000313" key="1">
    <source>
        <dbReference type="EMBL" id="GFU28881.1"/>
    </source>
</evidence>